<dbReference type="Gene3D" id="3.40.50.150">
    <property type="entry name" value="Vaccinia Virus protein VP39"/>
    <property type="match status" value="1"/>
</dbReference>
<reference evidence="2" key="1">
    <citation type="submission" date="2016-05" db="EMBL/GenBank/DDBJ databases">
        <authorList>
            <person name="Liu B."/>
            <person name="Wang J."/>
            <person name="Zhu Y."/>
            <person name="Liu G."/>
            <person name="Chen Q."/>
            <person name="Chen Z."/>
            <person name="Lan J."/>
            <person name="Che J."/>
            <person name="Ge C."/>
            <person name="Shi H."/>
            <person name="Pan Z."/>
            <person name="Liu X."/>
        </authorList>
    </citation>
    <scope>NUCLEOTIDE SEQUENCE [LARGE SCALE GENOMIC DNA]</scope>
    <source>
        <strain evidence="2">FJAT-27215</strain>
    </source>
</reference>
<protein>
    <recommendedName>
        <fullName evidence="3">Methyltransferase type 11 domain-containing protein</fullName>
    </recommendedName>
</protein>
<keyword evidence="2" id="KW-1185">Reference proteome</keyword>
<evidence type="ECO:0000313" key="2">
    <source>
        <dbReference type="Proteomes" id="UP000092578"/>
    </source>
</evidence>
<sequence length="180" mass="20023">MTVINQRKFTKESVLEWTVSAESFLQTMSVQPGERILWLGEALSPALTSLTTEKAEITTISPSLFTSNEERFDVAAAQLDIHFLDEGEAWLRKSFHLLKPGGRLVIDLAETATLQHAKGAGYVRNLPDYWDLLREIGFEAIFVQQITALSLTEAVEQGWTELIDGAAFPAAVNRFIVLKG</sequence>
<dbReference type="Proteomes" id="UP000092578">
    <property type="component" value="Unassembled WGS sequence"/>
</dbReference>
<dbReference type="RefSeq" id="WP_065411690.1">
    <property type="nucleotide sequence ID" value="NZ_MAYT01000029.1"/>
</dbReference>
<accession>A0A1B9AG49</accession>
<proteinExistence type="predicted"/>
<evidence type="ECO:0000313" key="1">
    <source>
        <dbReference type="EMBL" id="OCA82816.1"/>
    </source>
</evidence>
<organism evidence="1 2">
    <name type="scientific">Pseudobacillus wudalianchiensis</name>
    <dbReference type="NCBI Taxonomy" id="1743143"/>
    <lineage>
        <taxon>Bacteria</taxon>
        <taxon>Bacillati</taxon>
        <taxon>Bacillota</taxon>
        <taxon>Bacilli</taxon>
        <taxon>Bacillales</taxon>
        <taxon>Bacillaceae</taxon>
        <taxon>Pseudobacillus</taxon>
    </lineage>
</organism>
<gene>
    <name evidence="1" type="ORF">A8F95_13835</name>
</gene>
<dbReference type="AlphaFoldDB" id="A0A1B9AG49"/>
<dbReference type="InterPro" id="IPR029063">
    <property type="entry name" value="SAM-dependent_MTases_sf"/>
</dbReference>
<name>A0A1B9AG49_9BACI</name>
<evidence type="ECO:0008006" key="3">
    <source>
        <dbReference type="Google" id="ProtNLM"/>
    </source>
</evidence>
<dbReference type="EMBL" id="MAYT01000029">
    <property type="protein sequence ID" value="OCA82816.1"/>
    <property type="molecule type" value="Genomic_DNA"/>
</dbReference>
<comment type="caution">
    <text evidence="1">The sequence shown here is derived from an EMBL/GenBank/DDBJ whole genome shotgun (WGS) entry which is preliminary data.</text>
</comment>
<dbReference type="SUPFAM" id="SSF53335">
    <property type="entry name" value="S-adenosyl-L-methionine-dependent methyltransferases"/>
    <property type="match status" value="1"/>
</dbReference>